<evidence type="ECO:0008006" key="11">
    <source>
        <dbReference type="Google" id="ProtNLM"/>
    </source>
</evidence>
<reference evidence="9 10" key="1">
    <citation type="submission" date="2020-10" db="EMBL/GenBank/DDBJ databases">
        <title>Pygocentrus nattereri (red-bellied piranha) genome, fPygNat1, primary haplotype.</title>
        <authorList>
            <person name="Myers G."/>
            <person name="Meyer A."/>
            <person name="Karagic N."/>
            <person name="Pippel M."/>
            <person name="Winkler S."/>
            <person name="Tracey A."/>
            <person name="Wood J."/>
            <person name="Formenti G."/>
            <person name="Howe K."/>
            <person name="Fedrigo O."/>
            <person name="Jarvis E.D."/>
        </authorList>
    </citation>
    <scope>NUCLEOTIDE SEQUENCE [LARGE SCALE GENOMIC DNA]</scope>
</reference>
<dbReference type="Gene3D" id="3.30.40.10">
    <property type="entry name" value="Zinc/RING finger domain, C3HC4 (zinc finger)"/>
    <property type="match status" value="1"/>
</dbReference>
<dbReference type="InterPro" id="IPR043136">
    <property type="entry name" value="B30.2/SPRY_sf"/>
</dbReference>
<dbReference type="Gene3D" id="2.60.120.920">
    <property type="match status" value="1"/>
</dbReference>
<feature type="domain" description="RING-type" evidence="7">
    <location>
        <begin position="207"/>
        <end position="250"/>
    </location>
</feature>
<feature type="domain" description="B box-type" evidence="8">
    <location>
        <begin position="337"/>
        <end position="377"/>
    </location>
</feature>
<dbReference type="AlphaFoldDB" id="A0A3B4DSX8"/>
<dbReference type="InterPro" id="IPR051051">
    <property type="entry name" value="E3_ubiq-ligase_TRIM/RNF"/>
</dbReference>
<keyword evidence="2 4" id="KW-0863">Zinc-finger</keyword>
<dbReference type="Ensembl" id="ENSPNAT00000002453.2">
    <property type="protein sequence ID" value="ENSPNAP00000027477.2"/>
    <property type="gene ID" value="ENSPNAG00000032620.1"/>
</dbReference>
<dbReference type="CDD" id="cd19769">
    <property type="entry name" value="Bbox2_TRIM16-like"/>
    <property type="match status" value="1"/>
</dbReference>
<dbReference type="SUPFAM" id="SSF49899">
    <property type="entry name" value="Concanavalin A-like lectins/glucanases"/>
    <property type="match status" value="1"/>
</dbReference>
<keyword evidence="3" id="KW-0862">Zinc</keyword>
<feature type="coiled-coil region" evidence="5">
    <location>
        <begin position="21"/>
        <end position="55"/>
    </location>
</feature>
<dbReference type="Pfam" id="PF13765">
    <property type="entry name" value="PRY"/>
    <property type="match status" value="1"/>
</dbReference>
<dbReference type="PROSITE" id="PS50119">
    <property type="entry name" value="ZF_BBOX"/>
    <property type="match status" value="1"/>
</dbReference>
<dbReference type="GeneTree" id="ENSGT01150000286899"/>
<dbReference type="InterPro" id="IPR058030">
    <property type="entry name" value="TRIM8/14/16/25/29/45/65_CC"/>
</dbReference>
<feature type="compositionally biased region" description="Polar residues" evidence="6">
    <location>
        <begin position="1038"/>
        <end position="1055"/>
    </location>
</feature>
<dbReference type="GO" id="GO:0008270">
    <property type="term" value="F:zinc ion binding"/>
    <property type="evidence" value="ECO:0007669"/>
    <property type="project" value="UniProtKB-KW"/>
</dbReference>
<evidence type="ECO:0000256" key="2">
    <source>
        <dbReference type="ARBA" id="ARBA00022771"/>
    </source>
</evidence>
<dbReference type="PANTHER" id="PTHR25465:SF5">
    <property type="entry name" value="E3 UBIQUITIN_ISG15 LIGASE TRIM25-RELATED"/>
    <property type="match status" value="1"/>
</dbReference>
<dbReference type="Gene3D" id="4.10.830.40">
    <property type="match status" value="1"/>
</dbReference>
<keyword evidence="5" id="KW-0175">Coiled coil</keyword>
<dbReference type="SUPFAM" id="SSF57850">
    <property type="entry name" value="RING/U-box"/>
    <property type="match status" value="1"/>
</dbReference>
<evidence type="ECO:0000256" key="6">
    <source>
        <dbReference type="SAM" id="MobiDB-lite"/>
    </source>
</evidence>
<keyword evidence="1" id="KW-0479">Metal-binding</keyword>
<feature type="coiled-coil region" evidence="5">
    <location>
        <begin position="450"/>
        <end position="484"/>
    </location>
</feature>
<name>A0A3B4DSX8_PYGNA</name>
<dbReference type="InterPro" id="IPR006574">
    <property type="entry name" value="PRY"/>
</dbReference>
<dbReference type="InterPro" id="IPR017907">
    <property type="entry name" value="Znf_RING_CS"/>
</dbReference>
<dbReference type="PROSITE" id="PS00518">
    <property type="entry name" value="ZF_RING_1"/>
    <property type="match status" value="1"/>
</dbReference>
<dbReference type="PANTHER" id="PTHR25465">
    <property type="entry name" value="B-BOX DOMAIN CONTAINING"/>
    <property type="match status" value="1"/>
</dbReference>
<dbReference type="InterPro" id="IPR001841">
    <property type="entry name" value="Znf_RING"/>
</dbReference>
<accession>A0A3B4DSX8</accession>
<evidence type="ECO:0000259" key="7">
    <source>
        <dbReference type="PROSITE" id="PS50089"/>
    </source>
</evidence>
<evidence type="ECO:0000313" key="10">
    <source>
        <dbReference type="Proteomes" id="UP001501920"/>
    </source>
</evidence>
<evidence type="ECO:0000256" key="1">
    <source>
        <dbReference type="ARBA" id="ARBA00022723"/>
    </source>
</evidence>
<dbReference type="Pfam" id="PF25600">
    <property type="entry name" value="TRIM_CC"/>
    <property type="match status" value="2"/>
</dbReference>
<evidence type="ECO:0000313" key="9">
    <source>
        <dbReference type="Ensembl" id="ENSPNAP00000027477.2"/>
    </source>
</evidence>
<reference evidence="9" key="2">
    <citation type="submission" date="2025-08" db="UniProtKB">
        <authorList>
            <consortium name="Ensembl"/>
        </authorList>
    </citation>
    <scope>IDENTIFICATION</scope>
</reference>
<dbReference type="SMART" id="SM00336">
    <property type="entry name" value="BBOX"/>
    <property type="match status" value="1"/>
</dbReference>
<dbReference type="Pfam" id="PF00643">
    <property type="entry name" value="zf-B_box"/>
    <property type="match status" value="1"/>
</dbReference>
<organism evidence="9 10">
    <name type="scientific">Pygocentrus nattereri</name>
    <name type="common">Red-bellied piranha</name>
    <dbReference type="NCBI Taxonomy" id="42514"/>
    <lineage>
        <taxon>Eukaryota</taxon>
        <taxon>Metazoa</taxon>
        <taxon>Chordata</taxon>
        <taxon>Craniata</taxon>
        <taxon>Vertebrata</taxon>
        <taxon>Euteleostomi</taxon>
        <taxon>Actinopterygii</taxon>
        <taxon>Neopterygii</taxon>
        <taxon>Teleostei</taxon>
        <taxon>Ostariophysi</taxon>
        <taxon>Characiformes</taxon>
        <taxon>Characoidei</taxon>
        <taxon>Pygocentrus</taxon>
    </lineage>
</organism>
<dbReference type="PROSITE" id="PS50089">
    <property type="entry name" value="ZF_RING_2"/>
    <property type="match status" value="1"/>
</dbReference>
<sequence length="1055" mass="118532">MFTELICCIERKRSEISELIRAQEKAAVREAEGVLERLEQEIAELRRRNTELEQLLLTEDHLHFLQSFQSVSTPSGSAFFSSITAHPPHSFEKVVKSVSRLRDKVEKLCEEEFNMISIRVKERPIFLLPEPKSREDFLLYSCELTLDPNTVNKYLRLSEGNRVVSYSETEQLYPDHPERFDVYQVLCRERIFCKMAEASVSVDQFSCPVCLELLKDPVTVACGHSFCKVCINDCWDQEDLKGVYSCPQCRRSFAQRPVVGKNTMLAEVVEKLKMMELHPASPAGPGDVECDVCTGRKLKALKSCLVCLASYCETHLQPHYQSPALRKHKLVKTSRRLQEQICSEHERLLEVYCRTDQQCICMLCTMDDHRGHDTVSAAAERAEKQRQMVESQKKYQQKTQEREKELQELKKTVKSHKSSAQAALEDTERIFTELICCIERKRSEISELIRAQEEAAVRGTEGVLERLEQEIAELRRRNTELDQLLLTVDHLHFLQSFQSLSAPPGSIVFPTLTAHPVLSFEEVVMSVSQLRDKVEELCKEEIRKTPNRDLPFIGQHVPSPVISVPTLSMPLHPQELPSPEPILSKPNSSTQDSSRICITYMSDPLDSQGPQQSVLMYLHPQELPSPEPILPKPTDSRSASICLPNMSDPLECQEPLEAVPMPTISMPLPPLELSTSESILFKPFDSRPASYSICSPYMSDSLESQEPLEAVPMPTISMTLPPLELPSPEPILSKTTGSRPESPRICLPNMSDLLESQEHLEAVPMPTISMPLPPLELPSPEPILSKPTTSRPESPRIFLPNMSDPLECQEPLETVPMLTISMPLPPLELTSPEPILSKPTNSRPESPRIFLPNMSDPLEREEPLEAVPMPTISMPLPPLELTSLEPILSKPTTSRPESPRIFLPNMSDPLECQEPLEAVPMPTISMPLPPLELTSPEPILSKPTNSRPESPRICLPNMSDPLECQEPLEAVPMPTISIPLPPLELTSLEPNLSKPTSSRPEVSWICLPNMSDPLEPQEPLEAVPMPTISMPPLELTSLEPNLSKTTGSRLEGSSI</sequence>
<dbReference type="InterPro" id="IPR013083">
    <property type="entry name" value="Znf_RING/FYVE/PHD"/>
</dbReference>
<dbReference type="Gene3D" id="3.30.160.60">
    <property type="entry name" value="Classic Zinc Finger"/>
    <property type="match status" value="1"/>
</dbReference>
<dbReference type="SMART" id="SM00589">
    <property type="entry name" value="PRY"/>
    <property type="match status" value="1"/>
</dbReference>
<evidence type="ECO:0000256" key="4">
    <source>
        <dbReference type="PROSITE-ProRule" id="PRU00024"/>
    </source>
</evidence>
<reference evidence="9" key="3">
    <citation type="submission" date="2025-09" db="UniProtKB">
        <authorList>
            <consortium name="Ensembl"/>
        </authorList>
    </citation>
    <scope>IDENTIFICATION</scope>
</reference>
<evidence type="ECO:0000256" key="5">
    <source>
        <dbReference type="SAM" id="Coils"/>
    </source>
</evidence>
<dbReference type="SMART" id="SM00184">
    <property type="entry name" value="RING"/>
    <property type="match status" value="1"/>
</dbReference>
<dbReference type="InterPro" id="IPR000315">
    <property type="entry name" value="Znf_B-box"/>
</dbReference>
<evidence type="ECO:0000259" key="8">
    <source>
        <dbReference type="PROSITE" id="PS50119"/>
    </source>
</evidence>
<dbReference type="Proteomes" id="UP001501920">
    <property type="component" value="Chromosome 6"/>
</dbReference>
<dbReference type="PRINTS" id="PR01217">
    <property type="entry name" value="PRICHEXTENSN"/>
</dbReference>
<dbReference type="InterPro" id="IPR013320">
    <property type="entry name" value="ConA-like_dom_sf"/>
</dbReference>
<evidence type="ECO:0000256" key="3">
    <source>
        <dbReference type="ARBA" id="ARBA00022833"/>
    </source>
</evidence>
<dbReference type="SUPFAM" id="SSF57845">
    <property type="entry name" value="B-box zinc-binding domain"/>
    <property type="match status" value="1"/>
</dbReference>
<keyword evidence="10" id="KW-1185">Reference proteome</keyword>
<feature type="coiled-coil region" evidence="5">
    <location>
        <begin position="381"/>
        <end position="426"/>
    </location>
</feature>
<dbReference type="Pfam" id="PF15227">
    <property type="entry name" value="zf-C3HC4_4"/>
    <property type="match status" value="1"/>
</dbReference>
<protein>
    <recommendedName>
        <fullName evidence="11">RING-type domain-containing protein</fullName>
    </recommendedName>
</protein>
<proteinExistence type="predicted"/>
<feature type="region of interest" description="Disordered" evidence="6">
    <location>
        <begin position="1015"/>
        <end position="1055"/>
    </location>
</feature>